<evidence type="ECO:0000259" key="1">
    <source>
        <dbReference type="Pfam" id="PF08937"/>
    </source>
</evidence>
<accession>A0AAX1G0Q5</accession>
<proteinExistence type="predicted"/>
<reference evidence="2 3" key="1">
    <citation type="submission" date="2018-12" db="EMBL/GenBank/DDBJ databases">
        <title>Genomic insights into the evolutionary origins and pathogenicity of five Vibrio parahaemolyticus strains isolated from the shrimp with acute hepatopancreatic necrosis disease (AHPND).</title>
        <authorList>
            <person name="Yang Q."/>
            <person name="Dong X."/>
            <person name="Xie G."/>
            <person name="Fu S."/>
            <person name="Zou P."/>
            <person name="Sun J."/>
            <person name="Wang Y."/>
            <person name="Huang J."/>
        </authorList>
    </citation>
    <scope>NUCLEOTIDE SEQUENCE [LARGE SCALE GENOMIC DNA]</scope>
    <source>
        <strain evidence="2 3">20160303005-1</strain>
        <plasmid evidence="3">pvpsd2016-3</plasmid>
    </source>
</reference>
<dbReference type="InterPro" id="IPR035897">
    <property type="entry name" value="Toll_tir_struct_dom_sf"/>
</dbReference>
<dbReference type="RefSeq" id="WP_086482494.1">
    <property type="nucleotide sequence ID" value="NZ_CP034302.1"/>
</dbReference>
<sequence length="201" mass="23176">MARKTFISYKYSESKELRDKILEALGEDARYYKGETSESPDRTDQTTDTIKNALKDMIYQTSVLIVIASPDMNSSNWIEWEIKYALRSQKRGDTTSQPNGVVVVIKEENGSVAWLMNRMVGDDGCNYRNYNNHYLPEIIKANRFNRKTPEYSCEHCATYSSTEGSYITIATQKEFLDDPGYYIENAYNKSKNLGLFDLTKE</sequence>
<dbReference type="EMBL" id="CP034302">
    <property type="protein sequence ID" value="QHH13253.1"/>
    <property type="molecule type" value="Genomic_DNA"/>
</dbReference>
<dbReference type="Gene3D" id="3.40.50.10140">
    <property type="entry name" value="Toll/interleukin-1 receptor homology (TIR) domain"/>
    <property type="match status" value="1"/>
</dbReference>
<dbReference type="InterPro" id="IPR015032">
    <property type="entry name" value="ThsB__TIR-like_domain"/>
</dbReference>
<dbReference type="Proteomes" id="UP000464718">
    <property type="component" value="Plasmid pvpsd2016-3"/>
</dbReference>
<gene>
    <name evidence="2" type="ORF">EHC69_28770</name>
</gene>
<name>A0AAX1G0Q5_VIBPH</name>
<evidence type="ECO:0000313" key="2">
    <source>
        <dbReference type="EMBL" id="QHH13253.1"/>
    </source>
</evidence>
<keyword evidence="2" id="KW-0614">Plasmid</keyword>
<dbReference type="SUPFAM" id="SSF52200">
    <property type="entry name" value="Toll/Interleukin receptor TIR domain"/>
    <property type="match status" value="1"/>
</dbReference>
<organism evidence="2 3">
    <name type="scientific">Vibrio parahaemolyticus</name>
    <dbReference type="NCBI Taxonomy" id="670"/>
    <lineage>
        <taxon>Bacteria</taxon>
        <taxon>Pseudomonadati</taxon>
        <taxon>Pseudomonadota</taxon>
        <taxon>Gammaproteobacteria</taxon>
        <taxon>Vibrionales</taxon>
        <taxon>Vibrionaceae</taxon>
        <taxon>Vibrio</taxon>
    </lineage>
</organism>
<dbReference type="Pfam" id="PF08937">
    <property type="entry name" value="ThsB_TIR"/>
    <property type="match status" value="1"/>
</dbReference>
<feature type="domain" description="Thoeris protein ThsB TIR-like" evidence="1">
    <location>
        <begin position="6"/>
        <end position="90"/>
    </location>
</feature>
<protein>
    <recommendedName>
        <fullName evidence="1">Thoeris protein ThsB TIR-like domain-containing protein</fullName>
    </recommendedName>
</protein>
<dbReference type="AlphaFoldDB" id="A0AAX1G0Q5"/>
<geneLocation type="plasmid" evidence="3">
    <name>pvpsd2016-3</name>
</geneLocation>
<evidence type="ECO:0000313" key="3">
    <source>
        <dbReference type="Proteomes" id="UP000464718"/>
    </source>
</evidence>